<keyword evidence="3 6" id="KW-0812">Transmembrane</keyword>
<feature type="domain" description="ABC3 transporter permease C-terminal" evidence="7">
    <location>
        <begin position="292"/>
        <end position="410"/>
    </location>
</feature>
<evidence type="ECO:0000256" key="5">
    <source>
        <dbReference type="ARBA" id="ARBA00023136"/>
    </source>
</evidence>
<dbReference type="EMBL" id="RQXV01000001">
    <property type="protein sequence ID" value="RRD01280.1"/>
    <property type="molecule type" value="Genomic_DNA"/>
</dbReference>
<evidence type="ECO:0000259" key="8">
    <source>
        <dbReference type="Pfam" id="PF12704"/>
    </source>
</evidence>
<dbReference type="Pfam" id="PF12704">
    <property type="entry name" value="MacB_PCD"/>
    <property type="match status" value="1"/>
</dbReference>
<feature type="transmembrane region" description="Helical" evidence="6">
    <location>
        <begin position="334"/>
        <end position="367"/>
    </location>
</feature>
<organism evidence="9 10">
    <name type="scientific">Amphritea balenae</name>
    <dbReference type="NCBI Taxonomy" id="452629"/>
    <lineage>
        <taxon>Bacteria</taxon>
        <taxon>Pseudomonadati</taxon>
        <taxon>Pseudomonadota</taxon>
        <taxon>Gammaproteobacteria</taxon>
        <taxon>Oceanospirillales</taxon>
        <taxon>Oceanospirillaceae</taxon>
        <taxon>Amphritea</taxon>
    </lineage>
</organism>
<evidence type="ECO:0000256" key="2">
    <source>
        <dbReference type="ARBA" id="ARBA00022475"/>
    </source>
</evidence>
<evidence type="ECO:0000256" key="3">
    <source>
        <dbReference type="ARBA" id="ARBA00022692"/>
    </source>
</evidence>
<accession>A0A3P1SVZ2</accession>
<keyword evidence="2" id="KW-1003">Cell membrane</keyword>
<dbReference type="Proteomes" id="UP000267535">
    <property type="component" value="Unassembled WGS sequence"/>
</dbReference>
<comment type="caution">
    <text evidence="9">The sequence shown here is derived from an EMBL/GenBank/DDBJ whole genome shotgun (WGS) entry which is preliminary data.</text>
</comment>
<dbReference type="OrthoDB" id="9784014at2"/>
<evidence type="ECO:0000256" key="6">
    <source>
        <dbReference type="SAM" id="Phobius"/>
    </source>
</evidence>
<gene>
    <name evidence="9" type="ORF">EHS89_01585</name>
</gene>
<feature type="domain" description="MacB-like periplasmic core" evidence="8">
    <location>
        <begin position="19"/>
        <end position="208"/>
    </location>
</feature>
<evidence type="ECO:0000256" key="1">
    <source>
        <dbReference type="ARBA" id="ARBA00004651"/>
    </source>
</evidence>
<protein>
    <submittedName>
        <fullName evidence="9">ABC transporter permease</fullName>
    </submittedName>
</protein>
<name>A0A3P1SVZ2_9GAMM</name>
<keyword evidence="10" id="KW-1185">Reference proteome</keyword>
<reference evidence="9 10" key="1">
    <citation type="submission" date="2018-11" db="EMBL/GenBank/DDBJ databases">
        <title>The draft genome sequence of Amphritea balenae JAMM 1525T.</title>
        <authorList>
            <person name="Fang Z."/>
            <person name="Zhang Y."/>
            <person name="Han X."/>
        </authorList>
    </citation>
    <scope>NUCLEOTIDE SEQUENCE [LARGE SCALE GENOMIC DNA]</scope>
    <source>
        <strain evidence="9 10">JAMM 1525</strain>
    </source>
</reference>
<proteinExistence type="predicted"/>
<dbReference type="InterPro" id="IPR003838">
    <property type="entry name" value="ABC3_permease_C"/>
</dbReference>
<keyword evidence="4 6" id="KW-1133">Transmembrane helix</keyword>
<dbReference type="GO" id="GO:0005886">
    <property type="term" value="C:plasma membrane"/>
    <property type="evidence" value="ECO:0007669"/>
    <property type="project" value="UniProtKB-SubCell"/>
</dbReference>
<keyword evidence="5 6" id="KW-0472">Membrane</keyword>
<dbReference type="InterPro" id="IPR051125">
    <property type="entry name" value="ABC-4/HrtB_transporter"/>
</dbReference>
<dbReference type="PANTHER" id="PTHR43738">
    <property type="entry name" value="ABC TRANSPORTER, MEMBRANE PROTEIN"/>
    <property type="match status" value="1"/>
</dbReference>
<dbReference type="RefSeq" id="WP_124924352.1">
    <property type="nucleotide sequence ID" value="NZ_BMOH01000001.1"/>
</dbReference>
<feature type="transmembrane region" description="Helical" evidence="6">
    <location>
        <begin position="387"/>
        <end position="407"/>
    </location>
</feature>
<dbReference type="InterPro" id="IPR025857">
    <property type="entry name" value="MacB_PCD"/>
</dbReference>
<evidence type="ECO:0000256" key="4">
    <source>
        <dbReference type="ARBA" id="ARBA00022989"/>
    </source>
</evidence>
<evidence type="ECO:0000313" key="9">
    <source>
        <dbReference type="EMBL" id="RRD01280.1"/>
    </source>
</evidence>
<dbReference type="Pfam" id="PF02687">
    <property type="entry name" value="FtsX"/>
    <property type="match status" value="1"/>
</dbReference>
<dbReference type="PANTHER" id="PTHR43738:SF2">
    <property type="entry name" value="ABC TRANSPORTER PERMEASE"/>
    <property type="match status" value="1"/>
</dbReference>
<evidence type="ECO:0000313" key="10">
    <source>
        <dbReference type="Proteomes" id="UP000267535"/>
    </source>
</evidence>
<comment type="subcellular location">
    <subcellularLocation>
        <location evidence="1">Cell membrane</location>
        <topology evidence="1">Multi-pass membrane protein</topology>
    </subcellularLocation>
</comment>
<dbReference type="AlphaFoldDB" id="A0A3P1SVZ2"/>
<evidence type="ECO:0000259" key="7">
    <source>
        <dbReference type="Pfam" id="PF02687"/>
    </source>
</evidence>
<sequence>MKLIFSLALHSLFNRRVTALMIVFSIAVSVALLVGVEKVRTGAKHSFSSTIAGTDLIVGARSGSVQLLLYSVFRIGSATNNISWQSYQEIASHPKVAWSIPISLGDSHRGYRVLGTTTDYFKHYRYGRKRPLTFAQGQQFNRLHDVVLGAEVARTLGYKTGDKIVIAHGMGSTSFTKHEDQPFTVTGVLAATGTPVDRSLHVSLQAIEAIHIDWKAGAYIPGSGGKTPLDERELQPHQITAFLLGLKSKLSTFQLQRSISNYRGEPLQAVLPGVALQELWGMLGIAEKALLIISGFVVVSGLFGMLTVLLTGLNERRRELAILRSVGARPAQILSLLVLETSLLTLCGILLGMLLLYAGLGATLPLLEEQYGLQLALSFPTTAELKLLGIVFIAGTLAGLIPGYRAYRYSLADGMTVRI</sequence>
<feature type="transmembrane region" description="Helical" evidence="6">
    <location>
        <begin position="289"/>
        <end position="313"/>
    </location>
</feature>